<evidence type="ECO:0000256" key="7">
    <source>
        <dbReference type="SAM" id="Phobius"/>
    </source>
</evidence>
<feature type="transmembrane region" description="Helical" evidence="7">
    <location>
        <begin position="144"/>
        <end position="164"/>
    </location>
</feature>
<comment type="caution">
    <text evidence="8">The sequence shown here is derived from an EMBL/GenBank/DDBJ whole genome shotgun (WGS) entry which is preliminary data.</text>
</comment>
<feature type="transmembrane region" description="Helical" evidence="7">
    <location>
        <begin position="74"/>
        <end position="101"/>
    </location>
</feature>
<sequence>MRRAIFYTSGAQIAIQLIGLVTGILVARWLGPDGRGQLAAVISWAALFAYLGNVGIPVAYTYASAKEPARRHQLLGNGLVAAGLQWLVLAALGIWLLPVVLASHGTVLAHLAVLYLLAYVPLNLLTLYINAIQQGSGQYARFNVVRLSVSAGYVLLLVLFWAFGHMNVESVVSANLLSNVLTLALALSLTLPMLVRRGQESPLGWFDVKTLWGDLRYGLSAHIGTLQPFSGLQIDVLALTMLVGVHDLGLYMAALAGASLLRAQGFALGQVVLPEVAKCSQRQEQMKIILKFAGIAGLGGTLALLVVLLWASPLLRLVYGSAFLPASPILKALTFAGLLGAVYRVLADGLRGMGRPFASTIAELVGLGVGIPALAVGIPVWGVLGAAQAVVAASAGSLAVAVWFTWRSSLSSGTSIPERDMDSATLDGASQP</sequence>
<dbReference type="InterPro" id="IPR050833">
    <property type="entry name" value="Poly_Biosynth_Transport"/>
</dbReference>
<evidence type="ECO:0000256" key="1">
    <source>
        <dbReference type="ARBA" id="ARBA00004651"/>
    </source>
</evidence>
<feature type="region of interest" description="Disordered" evidence="6">
    <location>
        <begin position="411"/>
        <end position="432"/>
    </location>
</feature>
<dbReference type="Proteomes" id="UP000307749">
    <property type="component" value="Unassembled WGS sequence"/>
</dbReference>
<feature type="transmembrane region" description="Helical" evidence="7">
    <location>
        <begin position="12"/>
        <end position="31"/>
    </location>
</feature>
<protein>
    <submittedName>
        <fullName evidence="8">Uncharacterized protein</fullName>
    </submittedName>
</protein>
<dbReference type="InterPro" id="IPR002797">
    <property type="entry name" value="Polysacc_synth"/>
</dbReference>
<reference evidence="8 9" key="1">
    <citation type="submission" date="2017-02" db="EMBL/GenBank/DDBJ databases">
        <title>Whole genome sequencing of Metallibacterium scheffleri DSM 24874 (T).</title>
        <authorList>
            <person name="Kumar S."/>
            <person name="Patil P."/>
            <person name="Patil P.B."/>
        </authorList>
    </citation>
    <scope>NUCLEOTIDE SEQUENCE [LARGE SCALE GENOMIC DNA]</scope>
    <source>
        <strain evidence="8 9">DSM 24874</strain>
    </source>
</reference>
<feature type="transmembrane region" description="Helical" evidence="7">
    <location>
        <begin position="288"/>
        <end position="311"/>
    </location>
</feature>
<evidence type="ECO:0000313" key="8">
    <source>
        <dbReference type="EMBL" id="THD09541.1"/>
    </source>
</evidence>
<feature type="transmembrane region" description="Helical" evidence="7">
    <location>
        <begin position="176"/>
        <end position="195"/>
    </location>
</feature>
<feature type="transmembrane region" description="Helical" evidence="7">
    <location>
        <begin position="387"/>
        <end position="406"/>
    </location>
</feature>
<keyword evidence="2" id="KW-1003">Cell membrane</keyword>
<evidence type="ECO:0000313" key="9">
    <source>
        <dbReference type="Proteomes" id="UP000307749"/>
    </source>
</evidence>
<keyword evidence="5 7" id="KW-0472">Membrane</keyword>
<evidence type="ECO:0000256" key="4">
    <source>
        <dbReference type="ARBA" id="ARBA00022989"/>
    </source>
</evidence>
<evidence type="ECO:0000256" key="2">
    <source>
        <dbReference type="ARBA" id="ARBA00022475"/>
    </source>
</evidence>
<keyword evidence="4 7" id="KW-1133">Transmembrane helix</keyword>
<keyword evidence="3 7" id="KW-0812">Transmembrane</keyword>
<feature type="transmembrane region" description="Helical" evidence="7">
    <location>
        <begin position="107"/>
        <end position="132"/>
    </location>
</feature>
<dbReference type="OrthoDB" id="103403at2"/>
<feature type="transmembrane region" description="Helical" evidence="7">
    <location>
        <begin position="358"/>
        <end position="381"/>
    </location>
</feature>
<gene>
    <name evidence="8" type="ORF">B1806_10760</name>
</gene>
<feature type="transmembrane region" description="Helical" evidence="7">
    <location>
        <begin position="37"/>
        <end position="62"/>
    </location>
</feature>
<dbReference type="EMBL" id="MWQO01000038">
    <property type="protein sequence ID" value="THD09541.1"/>
    <property type="molecule type" value="Genomic_DNA"/>
</dbReference>
<evidence type="ECO:0000256" key="3">
    <source>
        <dbReference type="ARBA" id="ARBA00022692"/>
    </source>
</evidence>
<dbReference type="AlphaFoldDB" id="A0A4V6RR90"/>
<dbReference type="RefSeq" id="WP_081128635.1">
    <property type="nucleotide sequence ID" value="NZ_LDOS01000002.1"/>
</dbReference>
<evidence type="ECO:0000256" key="5">
    <source>
        <dbReference type="ARBA" id="ARBA00023136"/>
    </source>
</evidence>
<dbReference type="GO" id="GO:0005886">
    <property type="term" value="C:plasma membrane"/>
    <property type="evidence" value="ECO:0007669"/>
    <property type="project" value="UniProtKB-SubCell"/>
</dbReference>
<comment type="subcellular location">
    <subcellularLocation>
        <location evidence="1">Cell membrane</location>
        <topology evidence="1">Multi-pass membrane protein</topology>
    </subcellularLocation>
</comment>
<accession>A0A4V6RR90</accession>
<evidence type="ECO:0000256" key="6">
    <source>
        <dbReference type="SAM" id="MobiDB-lite"/>
    </source>
</evidence>
<keyword evidence="9" id="KW-1185">Reference proteome</keyword>
<dbReference type="Pfam" id="PF01943">
    <property type="entry name" value="Polysacc_synt"/>
    <property type="match status" value="1"/>
</dbReference>
<proteinExistence type="predicted"/>
<dbReference type="PANTHER" id="PTHR30250:SF26">
    <property type="entry name" value="PSMA PROTEIN"/>
    <property type="match status" value="1"/>
</dbReference>
<dbReference type="STRING" id="993689.GCA_002077135_02757"/>
<name>A0A4V6RR90_9GAMM</name>
<dbReference type="PANTHER" id="PTHR30250">
    <property type="entry name" value="PST FAMILY PREDICTED COLANIC ACID TRANSPORTER"/>
    <property type="match status" value="1"/>
</dbReference>
<feature type="transmembrane region" description="Helical" evidence="7">
    <location>
        <begin position="323"/>
        <end position="346"/>
    </location>
</feature>
<organism evidence="8 9">
    <name type="scientific">Metallibacterium scheffleri</name>
    <dbReference type="NCBI Taxonomy" id="993689"/>
    <lineage>
        <taxon>Bacteria</taxon>
        <taxon>Pseudomonadati</taxon>
        <taxon>Pseudomonadota</taxon>
        <taxon>Gammaproteobacteria</taxon>
        <taxon>Lysobacterales</taxon>
        <taxon>Rhodanobacteraceae</taxon>
        <taxon>Metallibacterium</taxon>
    </lineage>
</organism>